<dbReference type="Gene3D" id="2.60.120.10">
    <property type="entry name" value="Jelly Rolls"/>
    <property type="match status" value="1"/>
</dbReference>
<accession>A0A518IT55</accession>
<name>A0A518IT55_9BACT</name>
<protein>
    <recommendedName>
        <fullName evidence="3">Cupin domain protein</fullName>
    </recommendedName>
</protein>
<dbReference type="InterPro" id="IPR014710">
    <property type="entry name" value="RmlC-like_jellyroll"/>
</dbReference>
<evidence type="ECO:0008006" key="3">
    <source>
        <dbReference type="Google" id="ProtNLM"/>
    </source>
</evidence>
<sequence>MPNFDGQNRGSMTDQISHNLFADLPTSLTEELVNVLAENPQVRIERIVSTGQFTKPGFWYDQDEHEWVVVLKGPRKVAL</sequence>
<dbReference type="AlphaFoldDB" id="A0A518IT55"/>
<keyword evidence="2" id="KW-1185">Reference proteome</keyword>
<organism evidence="1 2">
    <name type="scientific">Rosistilla oblonga</name>
    <dbReference type="NCBI Taxonomy" id="2527990"/>
    <lineage>
        <taxon>Bacteria</taxon>
        <taxon>Pseudomonadati</taxon>
        <taxon>Planctomycetota</taxon>
        <taxon>Planctomycetia</taxon>
        <taxon>Pirellulales</taxon>
        <taxon>Pirellulaceae</taxon>
        <taxon>Rosistilla</taxon>
    </lineage>
</organism>
<dbReference type="Proteomes" id="UP000316770">
    <property type="component" value="Chromosome"/>
</dbReference>
<evidence type="ECO:0000313" key="2">
    <source>
        <dbReference type="Proteomes" id="UP000316770"/>
    </source>
</evidence>
<gene>
    <name evidence="1" type="ORF">Mal33_22510</name>
</gene>
<evidence type="ECO:0000313" key="1">
    <source>
        <dbReference type="EMBL" id="QDV56269.1"/>
    </source>
</evidence>
<dbReference type="EMBL" id="CP036318">
    <property type="protein sequence ID" value="QDV56269.1"/>
    <property type="molecule type" value="Genomic_DNA"/>
</dbReference>
<reference evidence="1 2" key="1">
    <citation type="submission" date="2019-02" db="EMBL/GenBank/DDBJ databases">
        <title>Deep-cultivation of Planctomycetes and their phenomic and genomic characterization uncovers novel biology.</title>
        <authorList>
            <person name="Wiegand S."/>
            <person name="Jogler M."/>
            <person name="Boedeker C."/>
            <person name="Pinto D."/>
            <person name="Vollmers J."/>
            <person name="Rivas-Marin E."/>
            <person name="Kohn T."/>
            <person name="Peeters S.H."/>
            <person name="Heuer A."/>
            <person name="Rast P."/>
            <person name="Oberbeckmann S."/>
            <person name="Bunk B."/>
            <person name="Jeske O."/>
            <person name="Meyerdierks A."/>
            <person name="Storesund J.E."/>
            <person name="Kallscheuer N."/>
            <person name="Luecker S."/>
            <person name="Lage O.M."/>
            <person name="Pohl T."/>
            <person name="Merkel B.J."/>
            <person name="Hornburger P."/>
            <person name="Mueller R.-W."/>
            <person name="Bruemmer F."/>
            <person name="Labrenz M."/>
            <person name="Spormann A.M."/>
            <person name="Op den Camp H."/>
            <person name="Overmann J."/>
            <person name="Amann R."/>
            <person name="Jetten M.S.M."/>
            <person name="Mascher T."/>
            <person name="Medema M.H."/>
            <person name="Devos D.P."/>
            <person name="Kaster A.-K."/>
            <person name="Ovreas L."/>
            <person name="Rohde M."/>
            <person name="Galperin M.Y."/>
            <person name="Jogler C."/>
        </authorList>
    </citation>
    <scope>NUCLEOTIDE SEQUENCE [LARGE SCALE GENOMIC DNA]</scope>
    <source>
        <strain evidence="1 2">Mal33</strain>
    </source>
</reference>
<proteinExistence type="predicted"/>